<evidence type="ECO:0000313" key="1">
    <source>
        <dbReference type="EMBL" id="SNS94945.1"/>
    </source>
</evidence>
<accession>A0A239IN06</accession>
<name>A0A239IN06_9PSED</name>
<dbReference type="Proteomes" id="UP000198407">
    <property type="component" value="Unassembled WGS sequence"/>
</dbReference>
<gene>
    <name evidence="1" type="ORF">SAMN05444352_11979</name>
</gene>
<sequence>MKKPVPDPPILCVGPGLSHEDALRRAEDHLKKAIALTSYLPAHTSVKHQRMLSDALLDMRICKALLTVALSRSTVSVPV</sequence>
<organism evidence="1 2">
    <name type="scientific">Pseudomonas japonica</name>
    <dbReference type="NCBI Taxonomy" id="256466"/>
    <lineage>
        <taxon>Bacteria</taxon>
        <taxon>Pseudomonadati</taxon>
        <taxon>Pseudomonadota</taxon>
        <taxon>Gammaproteobacteria</taxon>
        <taxon>Pseudomonadales</taxon>
        <taxon>Pseudomonadaceae</taxon>
        <taxon>Pseudomonas</taxon>
    </lineage>
</organism>
<evidence type="ECO:0000313" key="2">
    <source>
        <dbReference type="Proteomes" id="UP000198407"/>
    </source>
</evidence>
<dbReference type="EMBL" id="FZOL01000019">
    <property type="protein sequence ID" value="SNS94945.1"/>
    <property type="molecule type" value="Genomic_DNA"/>
</dbReference>
<proteinExistence type="predicted"/>
<reference evidence="2" key="1">
    <citation type="submission" date="2017-06" db="EMBL/GenBank/DDBJ databases">
        <authorList>
            <person name="Varghese N."/>
            <person name="Submissions S."/>
        </authorList>
    </citation>
    <scope>NUCLEOTIDE SEQUENCE [LARGE SCALE GENOMIC DNA]</scope>
    <source>
        <strain evidence="2">DSM 22348</strain>
    </source>
</reference>
<dbReference type="OrthoDB" id="6899121at2"/>
<dbReference type="RefSeq" id="WP_042122010.1">
    <property type="nucleotide sequence ID" value="NZ_FZOL01000019.1"/>
</dbReference>
<keyword evidence="2" id="KW-1185">Reference proteome</keyword>
<protein>
    <submittedName>
        <fullName evidence="1">Uncharacterized protein</fullName>
    </submittedName>
</protein>
<dbReference type="AlphaFoldDB" id="A0A239IN06"/>